<organism evidence="1 2">
    <name type="scientific">Anoxybacterium hadale</name>
    <dbReference type="NCBI Taxonomy" id="3408580"/>
    <lineage>
        <taxon>Bacteria</taxon>
        <taxon>Bacillati</taxon>
        <taxon>Bacillota</taxon>
        <taxon>Clostridia</taxon>
        <taxon>Peptostreptococcales</taxon>
        <taxon>Anaerovoracaceae</taxon>
        <taxon>Anoxybacterium</taxon>
    </lineage>
</organism>
<dbReference type="Proteomes" id="UP000594014">
    <property type="component" value="Chromosome"/>
</dbReference>
<sequence>MYTQTVEVINPSGLHSRPASSFVRLAASFQSKIKIRKIGEDLSVNAKAIVMLLTLECGPGDTVEISAEGDDEKIAVDGLVALVQTGFGE</sequence>
<evidence type="ECO:0000313" key="1">
    <source>
        <dbReference type="EMBL" id="QOX62272.1"/>
    </source>
</evidence>
<gene>
    <name evidence="1" type="ORF">FRZ06_02315</name>
</gene>
<protein>
    <submittedName>
        <fullName evidence="1">HPr family phosphocarrier protein</fullName>
    </submittedName>
</protein>
<accession>A0ACD1A7B8</accession>
<proteinExistence type="predicted"/>
<keyword evidence="2" id="KW-1185">Reference proteome</keyword>
<reference evidence="1" key="1">
    <citation type="submission" date="2019-08" db="EMBL/GenBank/DDBJ databases">
        <title>Genome sequence of Clostridiales bacterium MT110.</title>
        <authorList>
            <person name="Cao J."/>
        </authorList>
    </citation>
    <scope>NUCLEOTIDE SEQUENCE</scope>
    <source>
        <strain evidence="1">MT110</strain>
    </source>
</reference>
<dbReference type="EMBL" id="CP042469">
    <property type="protein sequence ID" value="QOX62272.1"/>
    <property type="molecule type" value="Genomic_DNA"/>
</dbReference>
<name>A0ACD1A7B8_9FIRM</name>
<evidence type="ECO:0000313" key="2">
    <source>
        <dbReference type="Proteomes" id="UP000594014"/>
    </source>
</evidence>